<keyword evidence="5" id="KW-0472">Membrane</keyword>
<evidence type="ECO:0000256" key="1">
    <source>
        <dbReference type="ARBA" id="ARBA00004651"/>
    </source>
</evidence>
<gene>
    <name evidence="8" type="ORF">SAMN05216552_1001297</name>
</gene>
<dbReference type="SMART" id="SM01049">
    <property type="entry name" value="Cache_2"/>
    <property type="match status" value="1"/>
</dbReference>
<keyword evidence="3" id="KW-0812">Transmembrane</keyword>
<evidence type="ECO:0000256" key="2">
    <source>
        <dbReference type="ARBA" id="ARBA00022475"/>
    </source>
</evidence>
<feature type="signal peptide" evidence="6">
    <location>
        <begin position="1"/>
        <end position="23"/>
    </location>
</feature>
<dbReference type="InterPro" id="IPR033480">
    <property type="entry name" value="sCache_2"/>
</dbReference>
<keyword evidence="4" id="KW-1133">Transmembrane helix</keyword>
<evidence type="ECO:0000259" key="7">
    <source>
        <dbReference type="SMART" id="SM01049"/>
    </source>
</evidence>
<evidence type="ECO:0000256" key="3">
    <source>
        <dbReference type="ARBA" id="ARBA00022692"/>
    </source>
</evidence>
<feature type="chain" id="PRO_5011448265" evidence="6">
    <location>
        <begin position="24"/>
        <end position="153"/>
    </location>
</feature>
<keyword evidence="6" id="KW-0732">Signal</keyword>
<evidence type="ECO:0000313" key="8">
    <source>
        <dbReference type="EMBL" id="SFU29769.1"/>
    </source>
</evidence>
<dbReference type="RefSeq" id="WP_093552725.1">
    <property type="nucleotide sequence ID" value="NZ_FPBO01000001.1"/>
</dbReference>
<dbReference type="AlphaFoldDB" id="A0A1I7F0Z1"/>
<protein>
    <submittedName>
        <fullName evidence="8">Single Cache domain 2-containing protein</fullName>
    </submittedName>
</protein>
<sequence>MLHILKRAALGFLLLALGGAALADRPGTAGEASALVKKTIVHLKKHGRDKTLQAASHPSATFVDRDLYVSVYDLDGKVLAHGSNPKLVGVNVANLRDANDKYFIKDILAKAAGAGSGWVDYKWVDPVTRTLRDKSVYVEKADGLIIAAGYYKD</sequence>
<dbReference type="OrthoDB" id="9178561at2"/>
<proteinExistence type="predicted"/>
<comment type="subcellular location">
    <subcellularLocation>
        <location evidence="1">Cell membrane</location>
        <topology evidence="1">Multi-pass membrane protein</topology>
    </subcellularLocation>
</comment>
<evidence type="ECO:0000256" key="5">
    <source>
        <dbReference type="ARBA" id="ARBA00023136"/>
    </source>
</evidence>
<keyword evidence="2" id="KW-1003">Cell membrane</keyword>
<evidence type="ECO:0000256" key="4">
    <source>
        <dbReference type="ARBA" id="ARBA00022989"/>
    </source>
</evidence>
<dbReference type="EMBL" id="FPBO01000001">
    <property type="protein sequence ID" value="SFU29769.1"/>
    <property type="molecule type" value="Genomic_DNA"/>
</dbReference>
<evidence type="ECO:0000256" key="6">
    <source>
        <dbReference type="SAM" id="SignalP"/>
    </source>
</evidence>
<evidence type="ECO:0000313" key="9">
    <source>
        <dbReference type="Proteomes" id="UP000199391"/>
    </source>
</evidence>
<organism evidence="8 9">
    <name type="scientific">Pseudoduganella namucuonensis</name>
    <dbReference type="NCBI Taxonomy" id="1035707"/>
    <lineage>
        <taxon>Bacteria</taxon>
        <taxon>Pseudomonadati</taxon>
        <taxon>Pseudomonadota</taxon>
        <taxon>Betaproteobacteria</taxon>
        <taxon>Burkholderiales</taxon>
        <taxon>Oxalobacteraceae</taxon>
        <taxon>Telluria group</taxon>
        <taxon>Pseudoduganella</taxon>
    </lineage>
</organism>
<reference evidence="9" key="1">
    <citation type="submission" date="2016-10" db="EMBL/GenBank/DDBJ databases">
        <authorList>
            <person name="Varghese N."/>
            <person name="Submissions S."/>
        </authorList>
    </citation>
    <scope>NUCLEOTIDE SEQUENCE [LARGE SCALE GENOMIC DNA]</scope>
    <source>
        <strain evidence="9">CGMCC 1.11014</strain>
    </source>
</reference>
<feature type="domain" description="Single Cache" evidence="7">
    <location>
        <begin position="18"/>
        <end position="105"/>
    </location>
</feature>
<accession>A0A1I7F0Z1</accession>
<dbReference type="GO" id="GO:0005886">
    <property type="term" value="C:plasma membrane"/>
    <property type="evidence" value="ECO:0007669"/>
    <property type="project" value="UniProtKB-SubCell"/>
</dbReference>
<name>A0A1I7F0Z1_9BURK</name>
<dbReference type="Proteomes" id="UP000199391">
    <property type="component" value="Unassembled WGS sequence"/>
</dbReference>
<keyword evidence="9" id="KW-1185">Reference proteome</keyword>
<dbReference type="Pfam" id="PF17200">
    <property type="entry name" value="sCache_2"/>
    <property type="match status" value="1"/>
</dbReference>
<dbReference type="Gene3D" id="3.30.450.20">
    <property type="entry name" value="PAS domain"/>
    <property type="match status" value="1"/>
</dbReference>
<dbReference type="CDD" id="cd18774">
    <property type="entry name" value="PDC2_HK_sensor"/>
    <property type="match status" value="1"/>
</dbReference>
<dbReference type="STRING" id="1035707.SAMN05216552_1001297"/>